<organism evidence="1 2">
    <name type="scientific">Caldanaerobius fijiensis DSM 17918</name>
    <dbReference type="NCBI Taxonomy" id="1121256"/>
    <lineage>
        <taxon>Bacteria</taxon>
        <taxon>Bacillati</taxon>
        <taxon>Bacillota</taxon>
        <taxon>Clostridia</taxon>
        <taxon>Thermoanaerobacterales</taxon>
        <taxon>Thermoanaerobacteraceae</taxon>
        <taxon>Caldanaerobius</taxon>
    </lineage>
</organism>
<gene>
    <name evidence="1" type="ORF">SAMN02746089_02779</name>
</gene>
<protein>
    <submittedName>
        <fullName evidence="1">Uncharacterized protein</fullName>
    </submittedName>
</protein>
<reference evidence="1 2" key="1">
    <citation type="submission" date="2016-11" db="EMBL/GenBank/DDBJ databases">
        <authorList>
            <person name="Jaros S."/>
            <person name="Januszkiewicz K."/>
            <person name="Wedrychowicz H."/>
        </authorList>
    </citation>
    <scope>NUCLEOTIDE SEQUENCE [LARGE SCALE GENOMIC DNA]</scope>
    <source>
        <strain evidence="1 2">DSM 17918</strain>
    </source>
</reference>
<name>A0A1M5FLY7_9THEO</name>
<dbReference type="EMBL" id="FQVH01000070">
    <property type="protein sequence ID" value="SHF92597.1"/>
    <property type="molecule type" value="Genomic_DNA"/>
</dbReference>
<dbReference type="Proteomes" id="UP000184088">
    <property type="component" value="Unassembled WGS sequence"/>
</dbReference>
<dbReference type="AlphaFoldDB" id="A0A1M5FLY7"/>
<sequence length="40" mass="4937">MEDIKEDIQRRMKNDIEKHIVKILTKIEIYKKGLKKLRIK</sequence>
<proteinExistence type="predicted"/>
<evidence type="ECO:0000313" key="2">
    <source>
        <dbReference type="Proteomes" id="UP000184088"/>
    </source>
</evidence>
<keyword evidence="2" id="KW-1185">Reference proteome</keyword>
<evidence type="ECO:0000313" key="1">
    <source>
        <dbReference type="EMBL" id="SHF92597.1"/>
    </source>
</evidence>
<accession>A0A1M5FLY7</accession>